<accession>A0A5B7ED77</accession>
<protein>
    <submittedName>
        <fullName evidence="1">Uncharacterized protein</fullName>
    </submittedName>
</protein>
<name>A0A5B7ED77_PORTR</name>
<sequence length="76" mass="9092">MRWMRENKCSKTVFEDALSSIYHYKSETFKGTITGFNKGNKFRYPTRTRRIKRKKSLILSAHTSMCKLHTWATQEE</sequence>
<comment type="caution">
    <text evidence="1">The sequence shown here is derived from an EMBL/GenBank/DDBJ whole genome shotgun (WGS) entry which is preliminary data.</text>
</comment>
<evidence type="ECO:0000313" key="1">
    <source>
        <dbReference type="EMBL" id="MPC32101.1"/>
    </source>
</evidence>
<keyword evidence="2" id="KW-1185">Reference proteome</keyword>
<proteinExistence type="predicted"/>
<organism evidence="1 2">
    <name type="scientific">Portunus trituberculatus</name>
    <name type="common">Swimming crab</name>
    <name type="synonym">Neptunus trituberculatus</name>
    <dbReference type="NCBI Taxonomy" id="210409"/>
    <lineage>
        <taxon>Eukaryota</taxon>
        <taxon>Metazoa</taxon>
        <taxon>Ecdysozoa</taxon>
        <taxon>Arthropoda</taxon>
        <taxon>Crustacea</taxon>
        <taxon>Multicrustacea</taxon>
        <taxon>Malacostraca</taxon>
        <taxon>Eumalacostraca</taxon>
        <taxon>Eucarida</taxon>
        <taxon>Decapoda</taxon>
        <taxon>Pleocyemata</taxon>
        <taxon>Brachyura</taxon>
        <taxon>Eubrachyura</taxon>
        <taxon>Portunoidea</taxon>
        <taxon>Portunidae</taxon>
        <taxon>Portuninae</taxon>
        <taxon>Portunus</taxon>
    </lineage>
</organism>
<gene>
    <name evidence="1" type="ORF">E2C01_025406</name>
</gene>
<reference evidence="1 2" key="1">
    <citation type="submission" date="2019-05" db="EMBL/GenBank/DDBJ databases">
        <title>Another draft genome of Portunus trituberculatus and its Hox gene families provides insights of decapod evolution.</title>
        <authorList>
            <person name="Jeong J.-H."/>
            <person name="Song I."/>
            <person name="Kim S."/>
            <person name="Choi T."/>
            <person name="Kim D."/>
            <person name="Ryu S."/>
            <person name="Kim W."/>
        </authorList>
    </citation>
    <scope>NUCLEOTIDE SEQUENCE [LARGE SCALE GENOMIC DNA]</scope>
    <source>
        <tissue evidence="1">Muscle</tissue>
    </source>
</reference>
<dbReference type="Proteomes" id="UP000324222">
    <property type="component" value="Unassembled WGS sequence"/>
</dbReference>
<dbReference type="AlphaFoldDB" id="A0A5B7ED77"/>
<dbReference type="EMBL" id="VSRR010002563">
    <property type="protein sequence ID" value="MPC32101.1"/>
    <property type="molecule type" value="Genomic_DNA"/>
</dbReference>
<evidence type="ECO:0000313" key="2">
    <source>
        <dbReference type="Proteomes" id="UP000324222"/>
    </source>
</evidence>